<feature type="compositionally biased region" description="Polar residues" evidence="1">
    <location>
        <begin position="350"/>
        <end position="359"/>
    </location>
</feature>
<feature type="compositionally biased region" description="Low complexity" evidence="1">
    <location>
        <begin position="168"/>
        <end position="183"/>
    </location>
</feature>
<feature type="region of interest" description="Disordered" evidence="1">
    <location>
        <begin position="463"/>
        <end position="725"/>
    </location>
</feature>
<feature type="region of interest" description="Disordered" evidence="1">
    <location>
        <begin position="999"/>
        <end position="1027"/>
    </location>
</feature>
<proteinExistence type="predicted"/>
<feature type="compositionally biased region" description="Low complexity" evidence="1">
    <location>
        <begin position="1006"/>
        <end position="1016"/>
    </location>
</feature>
<sequence length="1027" mass="111604">MDRDEKDKMGDSKSSTGPAPSTTRFTSPLVITSASRRKSLFSRSKPTDSAASRPNSSGSISDVSLSTNTKIPRLVQRHGFSLSDAYRLAEEEEHDQGSPSPAPRMWRSRRGSMDQLRRQASNATPLASRNSDGHIDDIARSQDDSDSTFDEKLRQFAKDQEEAENPSRRSSGLLSRSKLGTRLVETGKELLRKSSNNSLENPSPPRSAKTAPDTPSFLRRLASRRRGVGDSPSAYASSDSTRPGDPGLHGDEISHPSTTPRGEPVRGFPDTQTPNRSFAWQTDADFTGGDLQVSTSPPVAIRRSNTKIDQIRALEAEMGQRYVENNDPEPKDDLDHKPPGLGSTAALTLDSDNAVSGPSCTKPEGLPKVPSDRSFDGGAIGTDNLKPRAITGLPRRMPSTSGLYESRETPKTSSVPDENVGVTPGDEPAQTYSPLRDRLRKRDLGTESIADYRKKTLDLPGTLAVKDGQNFGTGSLEMTGTETHAPDLPTTTGTDISGQAPVRIDSAESPVRDREIGERTRQRRSFSGAKSDTRPTVGFIGVSRNSSVDSKAGKPASAANSEADPMERIEGEMELFAPHENQSERGSLRASSPVSVGVPKETPKPVKIDPLTQPTPRVTGAYVETPATVKVEKKPGGSGVDAMPESKDPGASSENSSGRSGVRQEMTSILPVPPVEKGDTTGHHQRRSRSSKGDRGNSRSSSISARRRARSLSRSRKPLINSAKPPTVKDDLLEIQRVNNIDDSTLDDLADILDRHEQQAAALSLQGMKSEPSDNCEVDDTLELFGRMSQTLETALLNTRSAKQGIETLEVKVANVGTKDKANEQGRAPSTGDKEEQASYPPCNEPISSQGDAASMPTSTGLTIPPLWYRQPKFRFTFLGLSLFLFTLWYVVESAVCFRYCRPDFCYPGTVCDWSADDPVWGYAIPVKLDQWVTGGQGRAFAQRLQPEVKDWLADMWDAATGTDPSVVDTGGFTWEQKRRHRRRLARKGLLKFPYEVESRDGAAGGRAPASGRTAPSMGYVVDRDDD</sequence>
<feature type="compositionally biased region" description="Basic and acidic residues" evidence="1">
    <location>
        <begin position="510"/>
        <end position="520"/>
    </location>
</feature>
<accession>A0ABR4DHP9</accession>
<dbReference type="RefSeq" id="XP_070868617.1">
    <property type="nucleotide sequence ID" value="XM_071008307.1"/>
</dbReference>
<dbReference type="Proteomes" id="UP001600064">
    <property type="component" value="Unassembled WGS sequence"/>
</dbReference>
<dbReference type="EMBL" id="JAZGUE010000002">
    <property type="protein sequence ID" value="KAL2269893.1"/>
    <property type="molecule type" value="Genomic_DNA"/>
</dbReference>
<comment type="caution">
    <text evidence="3">The sequence shown here is derived from an EMBL/GenBank/DDBJ whole genome shotgun (WGS) entry which is preliminary data.</text>
</comment>
<keyword evidence="2" id="KW-1133">Transmembrane helix</keyword>
<feature type="compositionally biased region" description="Polar residues" evidence="1">
    <location>
        <begin position="118"/>
        <end position="130"/>
    </location>
</feature>
<feature type="transmembrane region" description="Helical" evidence="2">
    <location>
        <begin position="874"/>
        <end position="892"/>
    </location>
</feature>
<feature type="compositionally biased region" description="Polar residues" evidence="1">
    <location>
        <begin position="270"/>
        <end position="280"/>
    </location>
</feature>
<feature type="region of interest" description="Disordered" evidence="1">
    <location>
        <begin position="817"/>
        <end position="856"/>
    </location>
</feature>
<keyword evidence="4" id="KW-1185">Reference proteome</keyword>
<feature type="compositionally biased region" description="Polar residues" evidence="1">
    <location>
        <begin position="12"/>
        <end position="34"/>
    </location>
</feature>
<feature type="compositionally biased region" description="Basic and acidic residues" evidence="1">
    <location>
        <begin position="328"/>
        <end position="338"/>
    </location>
</feature>
<feature type="region of interest" description="Disordered" evidence="1">
    <location>
        <begin position="1"/>
        <end position="435"/>
    </location>
</feature>
<evidence type="ECO:0000256" key="1">
    <source>
        <dbReference type="SAM" id="MobiDB-lite"/>
    </source>
</evidence>
<gene>
    <name evidence="3" type="ORF">VTJ83DRAFT_2077</name>
</gene>
<reference evidence="3 4" key="1">
    <citation type="journal article" date="2024" name="Commun. Biol.">
        <title>Comparative genomic analysis of thermophilic fungi reveals convergent evolutionary adaptations and gene losses.</title>
        <authorList>
            <person name="Steindorff A.S."/>
            <person name="Aguilar-Pontes M.V."/>
            <person name="Robinson A.J."/>
            <person name="Andreopoulos B."/>
            <person name="LaButti K."/>
            <person name="Kuo A."/>
            <person name="Mondo S."/>
            <person name="Riley R."/>
            <person name="Otillar R."/>
            <person name="Haridas S."/>
            <person name="Lipzen A."/>
            <person name="Grimwood J."/>
            <person name="Schmutz J."/>
            <person name="Clum A."/>
            <person name="Reid I.D."/>
            <person name="Moisan M.C."/>
            <person name="Butler G."/>
            <person name="Nguyen T.T.M."/>
            <person name="Dewar K."/>
            <person name="Conant G."/>
            <person name="Drula E."/>
            <person name="Henrissat B."/>
            <person name="Hansel C."/>
            <person name="Singer S."/>
            <person name="Hutchinson M.I."/>
            <person name="de Vries R.P."/>
            <person name="Natvig D.O."/>
            <person name="Powell A.J."/>
            <person name="Tsang A."/>
            <person name="Grigoriev I.V."/>
        </authorList>
    </citation>
    <scope>NUCLEOTIDE SEQUENCE [LARGE SCALE GENOMIC DNA]</scope>
    <source>
        <strain evidence="3 4">ATCC 22073</strain>
    </source>
</reference>
<protein>
    <submittedName>
        <fullName evidence="3">Uncharacterized protein</fullName>
    </submittedName>
</protein>
<evidence type="ECO:0000313" key="3">
    <source>
        <dbReference type="EMBL" id="KAL2269893.1"/>
    </source>
</evidence>
<feature type="compositionally biased region" description="Polar residues" evidence="1">
    <location>
        <begin position="846"/>
        <end position="856"/>
    </location>
</feature>
<name>A0ABR4DHP9_9PEZI</name>
<evidence type="ECO:0000256" key="2">
    <source>
        <dbReference type="SAM" id="Phobius"/>
    </source>
</evidence>
<keyword evidence="2" id="KW-0812">Transmembrane</keyword>
<evidence type="ECO:0000313" key="4">
    <source>
        <dbReference type="Proteomes" id="UP001600064"/>
    </source>
</evidence>
<organism evidence="3 4">
    <name type="scientific">Remersonia thermophila</name>
    <dbReference type="NCBI Taxonomy" id="72144"/>
    <lineage>
        <taxon>Eukaryota</taxon>
        <taxon>Fungi</taxon>
        <taxon>Dikarya</taxon>
        <taxon>Ascomycota</taxon>
        <taxon>Pezizomycotina</taxon>
        <taxon>Sordariomycetes</taxon>
        <taxon>Sordariomycetidae</taxon>
        <taxon>Sordariales</taxon>
        <taxon>Sordariales incertae sedis</taxon>
        <taxon>Remersonia</taxon>
    </lineage>
</organism>
<feature type="compositionally biased region" description="Polar residues" evidence="1">
    <location>
        <begin position="470"/>
        <end position="482"/>
    </location>
</feature>
<feature type="compositionally biased region" description="Basic and acidic residues" evidence="1">
    <location>
        <begin position="1"/>
        <end position="11"/>
    </location>
</feature>
<feature type="compositionally biased region" description="Polar residues" evidence="1">
    <location>
        <begin position="41"/>
        <end position="70"/>
    </location>
</feature>
<keyword evidence="2" id="KW-0472">Membrane</keyword>
<dbReference type="GeneID" id="98122951"/>
<feature type="compositionally biased region" description="Basic residues" evidence="1">
    <location>
        <begin position="705"/>
        <end position="717"/>
    </location>
</feature>
<feature type="compositionally biased region" description="Basic and acidic residues" evidence="1">
    <location>
        <begin position="131"/>
        <end position="160"/>
    </location>
</feature>